<gene>
    <name evidence="6" type="ORF">OWR29_39560</name>
</gene>
<evidence type="ECO:0000256" key="1">
    <source>
        <dbReference type="ARBA" id="ARBA00023125"/>
    </source>
</evidence>
<dbReference type="Pfam" id="PF13408">
    <property type="entry name" value="Zn_ribbon_recom"/>
    <property type="match status" value="1"/>
</dbReference>
<sequence>MARPRSNALGVIPPSAHDRARNSHRTGAAWTLRIVAAILGNPRYTGRQVWNRQSVDHHESDSGDKTTREPGRKPTHGWNTKDQWVISTQQAHPPLISEADFVRAQHVNAITRPDDGGTPRRYQLTGLVLCGLCGRRAEGHWANGRARYRCRHGATSSRDATAGRMPTLYLREDQLLTQVAAQLPDVHPDDITAHMRARQMTIVCTAVSATLEILAATGGKHGLKGPIQPTIPGLGHRSSGGKEKPPPPPPTKRERHLWGLTCPEGDLNPHAR</sequence>
<dbReference type="Gene3D" id="3.90.1750.20">
    <property type="entry name" value="Putative Large Serine Recombinase, Chain B, Domain 2"/>
    <property type="match status" value="1"/>
</dbReference>
<evidence type="ECO:0000259" key="5">
    <source>
        <dbReference type="Pfam" id="PF13408"/>
    </source>
</evidence>
<evidence type="ECO:0000256" key="2">
    <source>
        <dbReference type="ARBA" id="ARBA00023172"/>
    </source>
</evidence>
<dbReference type="EMBL" id="JAPNTZ010000018">
    <property type="protein sequence ID" value="MCY1144130.1"/>
    <property type="molecule type" value="Genomic_DNA"/>
</dbReference>
<feature type="region of interest" description="Disordered" evidence="3">
    <location>
        <begin position="49"/>
        <end position="79"/>
    </location>
</feature>
<keyword evidence="1" id="KW-0238">DNA-binding</keyword>
<dbReference type="RefSeq" id="WP_267568684.1">
    <property type="nucleotide sequence ID" value="NZ_JAPNTZ010000018.1"/>
</dbReference>
<keyword evidence="7" id="KW-1185">Reference proteome</keyword>
<evidence type="ECO:0000256" key="3">
    <source>
        <dbReference type="SAM" id="MobiDB-lite"/>
    </source>
</evidence>
<evidence type="ECO:0000313" key="6">
    <source>
        <dbReference type="EMBL" id="MCY1144130.1"/>
    </source>
</evidence>
<protein>
    <submittedName>
        <fullName evidence="6">Recombinase family protein</fullName>
    </submittedName>
</protein>
<organism evidence="6 7">
    <name type="scientific">Paractinoplanes pyxinae</name>
    <dbReference type="NCBI Taxonomy" id="2997416"/>
    <lineage>
        <taxon>Bacteria</taxon>
        <taxon>Bacillati</taxon>
        <taxon>Actinomycetota</taxon>
        <taxon>Actinomycetes</taxon>
        <taxon>Micromonosporales</taxon>
        <taxon>Micromonosporaceae</taxon>
        <taxon>Paractinoplanes</taxon>
    </lineage>
</organism>
<feature type="region of interest" description="Disordered" evidence="3">
    <location>
        <begin position="1"/>
        <end position="24"/>
    </location>
</feature>
<dbReference type="PANTHER" id="PTHR30461:SF2">
    <property type="entry name" value="SERINE RECOMBINASE PINE-RELATED"/>
    <property type="match status" value="1"/>
</dbReference>
<keyword evidence="2" id="KW-0233">DNA recombination</keyword>
<name>A0ABT4BE86_9ACTN</name>
<dbReference type="Proteomes" id="UP001151002">
    <property type="component" value="Unassembled WGS sequence"/>
</dbReference>
<feature type="domain" description="Recombinase zinc beta ribbon" evidence="5">
    <location>
        <begin position="124"/>
        <end position="182"/>
    </location>
</feature>
<dbReference type="InterPro" id="IPR038109">
    <property type="entry name" value="DNA_bind_recomb_sf"/>
</dbReference>
<reference evidence="6" key="1">
    <citation type="submission" date="2022-11" db="EMBL/GenBank/DDBJ databases">
        <authorList>
            <person name="Somphong A."/>
            <person name="Phongsopitanun W."/>
        </authorList>
    </citation>
    <scope>NUCLEOTIDE SEQUENCE</scope>
    <source>
        <strain evidence="6">Pm04-4</strain>
    </source>
</reference>
<feature type="domain" description="Recombinase" evidence="4">
    <location>
        <begin position="25"/>
        <end position="106"/>
    </location>
</feature>
<feature type="region of interest" description="Disordered" evidence="3">
    <location>
        <begin position="222"/>
        <end position="272"/>
    </location>
</feature>
<dbReference type="Pfam" id="PF07508">
    <property type="entry name" value="Recombinase"/>
    <property type="match status" value="1"/>
</dbReference>
<feature type="compositionally biased region" description="Basic and acidic residues" evidence="3">
    <location>
        <begin position="54"/>
        <end position="72"/>
    </location>
</feature>
<accession>A0ABT4BE86</accession>
<dbReference type="InterPro" id="IPR011109">
    <property type="entry name" value="DNA_bind_recombinase_dom"/>
</dbReference>
<evidence type="ECO:0000313" key="7">
    <source>
        <dbReference type="Proteomes" id="UP001151002"/>
    </source>
</evidence>
<comment type="caution">
    <text evidence="6">The sequence shown here is derived from an EMBL/GenBank/DDBJ whole genome shotgun (WGS) entry which is preliminary data.</text>
</comment>
<proteinExistence type="predicted"/>
<evidence type="ECO:0000259" key="4">
    <source>
        <dbReference type="Pfam" id="PF07508"/>
    </source>
</evidence>
<dbReference type="PANTHER" id="PTHR30461">
    <property type="entry name" value="DNA-INVERTASE FROM LAMBDOID PROPHAGE"/>
    <property type="match status" value="1"/>
</dbReference>
<dbReference type="InterPro" id="IPR025827">
    <property type="entry name" value="Zn_ribbon_recom_dom"/>
</dbReference>
<dbReference type="InterPro" id="IPR050639">
    <property type="entry name" value="SSR_resolvase"/>
</dbReference>